<sequence length="164" mass="18661">MFGSSPLGDESRPRDDAIRLLARREYSRHELAERLVAKGHEAEAIAGCLDALAEEGLQSDTRFAESFLRSRILRGQGPLKIRLELERRGLDREEIRLAFDEAAQRGEGDWFALACDALSRRFSGPGDIPRERARRERFLASRGFDFDQVRHALEHAWDSATDHS</sequence>
<feature type="domain" description="RecX third three-helical" evidence="7">
    <location>
        <begin position="109"/>
        <end position="153"/>
    </location>
</feature>
<dbReference type="InterPro" id="IPR053925">
    <property type="entry name" value="RecX_HTH_3rd"/>
</dbReference>
<comment type="similarity">
    <text evidence="2 5">Belongs to the RecX family.</text>
</comment>
<dbReference type="InterPro" id="IPR003783">
    <property type="entry name" value="Regulatory_RecX"/>
</dbReference>
<dbReference type="InterPro" id="IPR053926">
    <property type="entry name" value="RecX_HTH_1st"/>
</dbReference>
<gene>
    <name evidence="5" type="primary">recX</name>
    <name evidence="9" type="ORF">ABE960_13365</name>
</gene>
<accession>A0ABV1NI70</accession>
<dbReference type="EMBL" id="JBEGCJ010000006">
    <property type="protein sequence ID" value="MEQ6918505.1"/>
    <property type="molecule type" value="Genomic_DNA"/>
</dbReference>
<evidence type="ECO:0000259" key="6">
    <source>
        <dbReference type="Pfam" id="PF02631"/>
    </source>
</evidence>
<evidence type="ECO:0000256" key="3">
    <source>
        <dbReference type="ARBA" id="ARBA00018111"/>
    </source>
</evidence>
<proteinExistence type="inferred from homology"/>
<evidence type="ECO:0000259" key="7">
    <source>
        <dbReference type="Pfam" id="PF21981"/>
    </source>
</evidence>
<dbReference type="RefSeq" id="WP_349762789.1">
    <property type="nucleotide sequence ID" value="NZ_JBEGCJ010000006.1"/>
</dbReference>
<dbReference type="InterPro" id="IPR053924">
    <property type="entry name" value="RecX_HTH_2nd"/>
</dbReference>
<evidence type="ECO:0000256" key="4">
    <source>
        <dbReference type="ARBA" id="ARBA00022490"/>
    </source>
</evidence>
<dbReference type="PANTHER" id="PTHR33602:SF1">
    <property type="entry name" value="REGULATORY PROTEIN RECX FAMILY PROTEIN"/>
    <property type="match status" value="1"/>
</dbReference>
<evidence type="ECO:0000313" key="10">
    <source>
        <dbReference type="Proteomes" id="UP001442468"/>
    </source>
</evidence>
<dbReference type="Pfam" id="PF02631">
    <property type="entry name" value="RecX_HTH2"/>
    <property type="match status" value="1"/>
</dbReference>
<dbReference type="HAMAP" id="MF_01114">
    <property type="entry name" value="RecX"/>
    <property type="match status" value="1"/>
</dbReference>
<reference evidence="9 10" key="1">
    <citation type="submission" date="2024-05" db="EMBL/GenBank/DDBJ databases">
        <title>Halomonas sp. SSM6 16S ribosomal RNA gene Genome sequencing and assembly.</title>
        <authorList>
            <person name="Yook S."/>
        </authorList>
    </citation>
    <scope>NUCLEOTIDE SEQUENCE [LARGE SCALE GENOMIC DNA]</scope>
    <source>
        <strain evidence="9 10">SSM6</strain>
    </source>
</reference>
<comment type="subcellular location">
    <subcellularLocation>
        <location evidence="1 5">Cytoplasm</location>
    </subcellularLocation>
</comment>
<dbReference type="Proteomes" id="UP001442468">
    <property type="component" value="Unassembled WGS sequence"/>
</dbReference>
<evidence type="ECO:0000256" key="2">
    <source>
        <dbReference type="ARBA" id="ARBA00009695"/>
    </source>
</evidence>
<dbReference type="InterPro" id="IPR036388">
    <property type="entry name" value="WH-like_DNA-bd_sf"/>
</dbReference>
<feature type="domain" description="RecX second three-helical" evidence="6">
    <location>
        <begin position="59"/>
        <end position="96"/>
    </location>
</feature>
<name>A0ABV1NI70_9GAMM</name>
<keyword evidence="4 5" id="KW-0963">Cytoplasm</keyword>
<evidence type="ECO:0000256" key="1">
    <source>
        <dbReference type="ARBA" id="ARBA00004496"/>
    </source>
</evidence>
<comment type="caution">
    <text evidence="9">The sequence shown here is derived from an EMBL/GenBank/DDBJ whole genome shotgun (WGS) entry which is preliminary data.</text>
</comment>
<evidence type="ECO:0000313" key="9">
    <source>
        <dbReference type="EMBL" id="MEQ6918505.1"/>
    </source>
</evidence>
<comment type="function">
    <text evidence="5">Modulates RecA activity.</text>
</comment>
<dbReference type="PANTHER" id="PTHR33602">
    <property type="entry name" value="REGULATORY PROTEIN RECX FAMILY PROTEIN"/>
    <property type="match status" value="1"/>
</dbReference>
<evidence type="ECO:0000259" key="8">
    <source>
        <dbReference type="Pfam" id="PF21982"/>
    </source>
</evidence>
<keyword evidence="10" id="KW-1185">Reference proteome</keyword>
<dbReference type="Pfam" id="PF21982">
    <property type="entry name" value="RecX_HTH1"/>
    <property type="match status" value="1"/>
</dbReference>
<feature type="domain" description="RecX first three-helical" evidence="8">
    <location>
        <begin position="14"/>
        <end position="50"/>
    </location>
</feature>
<dbReference type="Gene3D" id="1.10.10.10">
    <property type="entry name" value="Winged helix-like DNA-binding domain superfamily/Winged helix DNA-binding domain"/>
    <property type="match status" value="3"/>
</dbReference>
<protein>
    <recommendedName>
        <fullName evidence="3 5">Regulatory protein RecX</fullName>
    </recommendedName>
</protein>
<organism evidence="9 10">
    <name type="scientific">Halomonas aquatica</name>
    <dbReference type="NCBI Taxonomy" id="3151123"/>
    <lineage>
        <taxon>Bacteria</taxon>
        <taxon>Pseudomonadati</taxon>
        <taxon>Pseudomonadota</taxon>
        <taxon>Gammaproteobacteria</taxon>
        <taxon>Oceanospirillales</taxon>
        <taxon>Halomonadaceae</taxon>
        <taxon>Halomonas</taxon>
    </lineage>
</organism>
<dbReference type="Pfam" id="PF21981">
    <property type="entry name" value="RecX_HTH3"/>
    <property type="match status" value="1"/>
</dbReference>
<evidence type="ECO:0000256" key="5">
    <source>
        <dbReference type="HAMAP-Rule" id="MF_01114"/>
    </source>
</evidence>